<dbReference type="InterPro" id="IPR036899">
    <property type="entry name" value="Ribosomal_uL13_sf"/>
</dbReference>
<dbReference type="CDD" id="cd00392">
    <property type="entry name" value="Ribosomal_L13"/>
    <property type="match status" value="1"/>
</dbReference>
<dbReference type="InterPro" id="IPR005822">
    <property type="entry name" value="Ribosomal_uL13"/>
</dbReference>
<dbReference type="InterPro" id="IPR023563">
    <property type="entry name" value="Ribosomal_uL13_CS"/>
</dbReference>
<evidence type="ECO:0000256" key="1">
    <source>
        <dbReference type="ARBA" id="ARBA00004173"/>
    </source>
</evidence>
<dbReference type="CTD" id="28998"/>
<dbReference type="PANTHER" id="PTHR11545">
    <property type="entry name" value="RIBOSOMAL PROTEIN L13"/>
    <property type="match status" value="1"/>
</dbReference>
<gene>
    <name evidence="10" type="primary">MRPL13</name>
</gene>
<comment type="similarity">
    <text evidence="2 8">Belongs to the universal ribosomal protein uL13 family.</text>
</comment>
<dbReference type="Proteomes" id="UP000286641">
    <property type="component" value="Unplaced"/>
</dbReference>
<dbReference type="GO" id="GO:0003735">
    <property type="term" value="F:structural constituent of ribosome"/>
    <property type="evidence" value="ECO:0007669"/>
    <property type="project" value="InterPro"/>
</dbReference>
<evidence type="ECO:0000256" key="5">
    <source>
        <dbReference type="ARBA" id="ARBA00023274"/>
    </source>
</evidence>
<evidence type="ECO:0000256" key="3">
    <source>
        <dbReference type="ARBA" id="ARBA00022980"/>
    </source>
</evidence>
<evidence type="ECO:0000256" key="2">
    <source>
        <dbReference type="ARBA" id="ARBA00006227"/>
    </source>
</evidence>
<evidence type="ECO:0000256" key="4">
    <source>
        <dbReference type="ARBA" id="ARBA00023128"/>
    </source>
</evidence>
<dbReference type="AlphaFoldDB" id="A0A3Q7NZD4"/>
<evidence type="ECO:0000256" key="7">
    <source>
        <dbReference type="ARBA" id="ARBA00075605"/>
    </source>
</evidence>
<dbReference type="PROSITE" id="PS00783">
    <property type="entry name" value="RIBOSOMAL_L13"/>
    <property type="match status" value="1"/>
</dbReference>
<reference evidence="10" key="2">
    <citation type="submission" date="2025-08" db="UniProtKB">
        <authorList>
            <consortium name="RefSeq"/>
        </authorList>
    </citation>
    <scope>IDENTIFICATION</scope>
    <source>
        <tissue evidence="10">Blood</tissue>
    </source>
</reference>
<dbReference type="HAMAP" id="MF_01366">
    <property type="entry name" value="Ribosomal_uL13"/>
    <property type="match status" value="1"/>
</dbReference>
<reference key="1">
    <citation type="submission" date="2019-01" db="UniProtKB">
        <authorList>
            <consortium name="RefSeq"/>
        </authorList>
    </citation>
    <scope>IDENTIFICATION</scope>
</reference>
<evidence type="ECO:0000313" key="9">
    <source>
        <dbReference type="Proteomes" id="UP000286641"/>
    </source>
</evidence>
<dbReference type="PANTHER" id="PTHR11545:SF2">
    <property type="entry name" value="LARGE RIBOSOMAL SUBUNIT PROTEIN UL13M"/>
    <property type="match status" value="1"/>
</dbReference>
<dbReference type="InterPro" id="IPR005823">
    <property type="entry name" value="Ribosomal_uL13_bac-type"/>
</dbReference>
<evidence type="ECO:0000256" key="6">
    <source>
        <dbReference type="ARBA" id="ARBA00068950"/>
    </source>
</evidence>
<dbReference type="InParanoid" id="A0A3Q7NZD4"/>
<dbReference type="GO" id="GO:0003729">
    <property type="term" value="F:mRNA binding"/>
    <property type="evidence" value="ECO:0007669"/>
    <property type="project" value="TreeGrafter"/>
</dbReference>
<keyword evidence="9" id="KW-1185">Reference proteome</keyword>
<evidence type="ECO:0000313" key="10">
    <source>
        <dbReference type="RefSeq" id="XP_025726835.1"/>
    </source>
</evidence>
<dbReference type="Gene3D" id="3.90.1180.10">
    <property type="entry name" value="Ribosomal protein L13"/>
    <property type="match status" value="1"/>
</dbReference>
<dbReference type="Pfam" id="PF00572">
    <property type="entry name" value="Ribosomal_L13"/>
    <property type="match status" value="1"/>
</dbReference>
<dbReference type="GO" id="GO:0006412">
    <property type="term" value="P:translation"/>
    <property type="evidence" value="ECO:0007669"/>
    <property type="project" value="InterPro"/>
</dbReference>
<dbReference type="FunFam" id="3.90.1180.10:FF:000030">
    <property type="entry name" value="39S ribosomal protein L13, mitochondrial"/>
    <property type="match status" value="1"/>
</dbReference>
<keyword evidence="5 8" id="KW-0687">Ribonucleoprotein</keyword>
<name>A0A3Q7NZD4_CALUR</name>
<dbReference type="GO" id="GO:0017148">
    <property type="term" value="P:negative regulation of translation"/>
    <property type="evidence" value="ECO:0007669"/>
    <property type="project" value="TreeGrafter"/>
</dbReference>
<evidence type="ECO:0000256" key="8">
    <source>
        <dbReference type="RuleBase" id="RU003877"/>
    </source>
</evidence>
<dbReference type="RefSeq" id="XP_025726835.1">
    <property type="nucleotide sequence ID" value="XM_025871050.1"/>
</dbReference>
<organism evidence="9 10">
    <name type="scientific">Callorhinus ursinus</name>
    <name type="common">Northern fur seal</name>
    <dbReference type="NCBI Taxonomy" id="34884"/>
    <lineage>
        <taxon>Eukaryota</taxon>
        <taxon>Metazoa</taxon>
        <taxon>Chordata</taxon>
        <taxon>Craniata</taxon>
        <taxon>Vertebrata</taxon>
        <taxon>Euteleostomi</taxon>
        <taxon>Mammalia</taxon>
        <taxon>Eutheria</taxon>
        <taxon>Laurasiatheria</taxon>
        <taxon>Carnivora</taxon>
        <taxon>Caniformia</taxon>
        <taxon>Pinnipedia</taxon>
        <taxon>Otariidae</taxon>
        <taxon>Callorhinus</taxon>
    </lineage>
</organism>
<sequence>MKMAFQHMSLDVVFEEVCIEKREGPRTEFWDISTFQTQEQWATFARVWYLLDGKMQPPGKLAAMASVKLQGLHKPIYHQLSDCGDHVVIMNTRHIAFSGNKWEQKVYSSHTGYPGGFKQVTAAQLHQKDPVAIVKLAIYGMLPKNLHRRTLMQRLHLFPDEDIPEDIRKNLVEELPQPRKVPRRLDEYTQEEIEAFPRVWSPPEDYRL</sequence>
<protein>
    <recommendedName>
        <fullName evidence="6">Large ribosomal subunit protein uL13m</fullName>
    </recommendedName>
    <alternativeName>
        <fullName evidence="7">39S ribosomal protein L13, mitochondrial</fullName>
    </alternativeName>
</protein>
<dbReference type="SUPFAM" id="SSF52161">
    <property type="entry name" value="Ribosomal protein L13"/>
    <property type="match status" value="1"/>
</dbReference>
<proteinExistence type="inferred from homology"/>
<accession>A0A3Q7NZD4</accession>
<keyword evidence="4" id="KW-0496">Mitochondrion</keyword>
<dbReference type="NCBIfam" id="TIGR01066">
    <property type="entry name" value="rplM_bact"/>
    <property type="match status" value="1"/>
</dbReference>
<comment type="subcellular location">
    <subcellularLocation>
        <location evidence="1">Mitochondrion</location>
    </subcellularLocation>
</comment>
<dbReference type="GO" id="GO:0005762">
    <property type="term" value="C:mitochondrial large ribosomal subunit"/>
    <property type="evidence" value="ECO:0007669"/>
    <property type="project" value="TreeGrafter"/>
</dbReference>
<keyword evidence="3 8" id="KW-0689">Ribosomal protein</keyword>